<evidence type="ECO:0000256" key="8">
    <source>
        <dbReference type="ARBA" id="ARBA00022723"/>
    </source>
</evidence>
<comment type="similarity">
    <text evidence="4 13">Belongs to the DHPS family.</text>
</comment>
<dbReference type="PROSITE" id="PS00793">
    <property type="entry name" value="DHPS_2"/>
    <property type="match status" value="1"/>
</dbReference>
<proteinExistence type="inferred from homology"/>
<evidence type="ECO:0000256" key="4">
    <source>
        <dbReference type="ARBA" id="ARBA00009503"/>
    </source>
</evidence>
<dbReference type="PANTHER" id="PTHR20941:SF1">
    <property type="entry name" value="FOLIC ACID SYNTHESIS PROTEIN FOL1"/>
    <property type="match status" value="1"/>
</dbReference>
<evidence type="ECO:0000256" key="9">
    <source>
        <dbReference type="ARBA" id="ARBA00022842"/>
    </source>
</evidence>
<keyword evidence="16" id="KW-1185">Reference proteome</keyword>
<dbReference type="FunFam" id="3.20.20.20:FF:000006">
    <property type="entry name" value="Dihydropteroate synthase"/>
    <property type="match status" value="1"/>
</dbReference>
<evidence type="ECO:0000256" key="1">
    <source>
        <dbReference type="ARBA" id="ARBA00000012"/>
    </source>
</evidence>
<evidence type="ECO:0000256" key="13">
    <source>
        <dbReference type="RuleBase" id="RU361205"/>
    </source>
</evidence>
<dbReference type="InterPro" id="IPR000489">
    <property type="entry name" value="Pterin-binding_dom"/>
</dbReference>
<dbReference type="EC" id="2.5.1.15" evidence="5 13"/>
<dbReference type="GO" id="GO:0005829">
    <property type="term" value="C:cytosol"/>
    <property type="evidence" value="ECO:0007669"/>
    <property type="project" value="TreeGrafter"/>
</dbReference>
<dbReference type="OrthoDB" id="9811744at2"/>
<dbReference type="Gene3D" id="3.20.20.20">
    <property type="entry name" value="Dihydropteroate synthase-like"/>
    <property type="match status" value="1"/>
</dbReference>
<evidence type="ECO:0000256" key="12">
    <source>
        <dbReference type="ARBA" id="ARBA00053449"/>
    </source>
</evidence>
<dbReference type="SUPFAM" id="SSF51717">
    <property type="entry name" value="Dihydropteroate synthetase-like"/>
    <property type="match status" value="1"/>
</dbReference>
<dbReference type="InterPro" id="IPR006390">
    <property type="entry name" value="DHP_synth_dom"/>
</dbReference>
<dbReference type="PANTHER" id="PTHR20941">
    <property type="entry name" value="FOLATE SYNTHESIS PROTEINS"/>
    <property type="match status" value="1"/>
</dbReference>
<evidence type="ECO:0000259" key="14">
    <source>
        <dbReference type="PROSITE" id="PS50972"/>
    </source>
</evidence>
<evidence type="ECO:0000313" key="15">
    <source>
        <dbReference type="EMBL" id="TCL38240.1"/>
    </source>
</evidence>
<dbReference type="RefSeq" id="WP_132077928.1">
    <property type="nucleotide sequence ID" value="NZ_SLUI01000004.1"/>
</dbReference>
<sequence length="280" mass="30457">MKSTRTYHWADRELEVGRRTLVMGIVNVTPDSFSDGGCFRQVEAAVRHAHQLIADGADILDIGGESTRPYGNNQPVSAEEEMERVLPVLERLLREVAVPISLDTYKPETAEAALKLGVHMINDVWGLQKDPAMAAIVAKYQVPVIVMHNQAQPGYQDLLAEVSAFLLKSIQIAGQAGIDKKNIIIDPGIGFGKTRTDNLRLIRHLEQLKALECPILLGTSRKAFIGTTLGGLLPGERVEGTAATVAVGIANGADIVRVHDVKEMARVARMTDALIREELG</sequence>
<gene>
    <name evidence="15" type="ORF">EV210_104209</name>
</gene>
<keyword evidence="9 13" id="KW-0460">Magnesium</keyword>
<keyword evidence="7 13" id="KW-0808">Transferase</keyword>
<evidence type="ECO:0000313" key="16">
    <source>
        <dbReference type="Proteomes" id="UP000295063"/>
    </source>
</evidence>
<dbReference type="GO" id="GO:0046654">
    <property type="term" value="P:tetrahydrofolate biosynthetic process"/>
    <property type="evidence" value="ECO:0007669"/>
    <property type="project" value="UniProtKB-UniPathway"/>
</dbReference>
<comment type="catalytic activity">
    <reaction evidence="1">
        <text>(7,8-dihydropterin-6-yl)methyl diphosphate + 4-aminobenzoate = 7,8-dihydropteroate + diphosphate</text>
        <dbReference type="Rhea" id="RHEA:19949"/>
        <dbReference type="ChEBI" id="CHEBI:17836"/>
        <dbReference type="ChEBI" id="CHEBI:17839"/>
        <dbReference type="ChEBI" id="CHEBI:33019"/>
        <dbReference type="ChEBI" id="CHEBI:72950"/>
        <dbReference type="EC" id="2.5.1.15"/>
    </reaction>
</comment>
<organism evidence="15 16">
    <name type="scientific">Anaerospora hongkongensis</name>
    <dbReference type="NCBI Taxonomy" id="244830"/>
    <lineage>
        <taxon>Bacteria</taxon>
        <taxon>Bacillati</taxon>
        <taxon>Bacillota</taxon>
        <taxon>Negativicutes</taxon>
        <taxon>Selenomonadales</taxon>
        <taxon>Sporomusaceae</taxon>
        <taxon>Anaerospora</taxon>
    </lineage>
</organism>
<dbReference type="InterPro" id="IPR045031">
    <property type="entry name" value="DHP_synth-like"/>
</dbReference>
<dbReference type="PROSITE" id="PS00792">
    <property type="entry name" value="DHPS_1"/>
    <property type="match status" value="1"/>
</dbReference>
<accession>A0A4R1Q339</accession>
<dbReference type="NCBIfam" id="TIGR01496">
    <property type="entry name" value="DHPS"/>
    <property type="match status" value="1"/>
</dbReference>
<dbReference type="UniPathway" id="UPA00077">
    <property type="reaction ID" value="UER00156"/>
</dbReference>
<reference evidence="15 16" key="1">
    <citation type="submission" date="2019-03" db="EMBL/GenBank/DDBJ databases">
        <title>Genomic Encyclopedia of Type Strains, Phase IV (KMG-IV): sequencing the most valuable type-strain genomes for metagenomic binning, comparative biology and taxonomic classification.</title>
        <authorList>
            <person name="Goeker M."/>
        </authorList>
    </citation>
    <scope>NUCLEOTIDE SEQUENCE [LARGE SCALE GENOMIC DNA]</scope>
    <source>
        <strain evidence="15 16">DSM 15969</strain>
    </source>
</reference>
<dbReference type="Proteomes" id="UP000295063">
    <property type="component" value="Unassembled WGS sequence"/>
</dbReference>
<keyword evidence="10 13" id="KW-0289">Folate biosynthesis</keyword>
<evidence type="ECO:0000256" key="6">
    <source>
        <dbReference type="ARBA" id="ARBA00016919"/>
    </source>
</evidence>
<dbReference type="EMBL" id="SLUI01000004">
    <property type="protein sequence ID" value="TCL38240.1"/>
    <property type="molecule type" value="Genomic_DNA"/>
</dbReference>
<name>A0A4R1Q339_9FIRM</name>
<comment type="pathway">
    <text evidence="3 13">Cofactor biosynthesis; tetrahydrofolate biosynthesis; 7,8-dihydrofolate from 2-amino-4-hydroxy-6-hydroxymethyl-7,8-dihydropteridine diphosphate and 4-aminobenzoate: step 1/2.</text>
</comment>
<dbReference type="CDD" id="cd00739">
    <property type="entry name" value="DHPS"/>
    <property type="match status" value="1"/>
</dbReference>
<evidence type="ECO:0000256" key="3">
    <source>
        <dbReference type="ARBA" id="ARBA00004763"/>
    </source>
</evidence>
<evidence type="ECO:0000256" key="10">
    <source>
        <dbReference type="ARBA" id="ARBA00022909"/>
    </source>
</evidence>
<evidence type="ECO:0000256" key="2">
    <source>
        <dbReference type="ARBA" id="ARBA00001946"/>
    </source>
</evidence>
<dbReference type="PROSITE" id="PS50972">
    <property type="entry name" value="PTERIN_BINDING"/>
    <property type="match status" value="1"/>
</dbReference>
<evidence type="ECO:0000256" key="11">
    <source>
        <dbReference type="ARBA" id="ARBA00030193"/>
    </source>
</evidence>
<comment type="function">
    <text evidence="12 13">Catalyzes the condensation of para-aminobenzoate (pABA) with 6-hydroxymethyl-7,8-dihydropterin diphosphate (DHPt-PP) to form 7,8-dihydropteroate (H2Pte), the immediate precursor of folate derivatives.</text>
</comment>
<comment type="cofactor">
    <cofactor evidence="2 13">
        <name>Mg(2+)</name>
        <dbReference type="ChEBI" id="CHEBI:18420"/>
    </cofactor>
</comment>
<dbReference type="Pfam" id="PF00809">
    <property type="entry name" value="Pterin_bind"/>
    <property type="match status" value="1"/>
</dbReference>
<evidence type="ECO:0000256" key="5">
    <source>
        <dbReference type="ARBA" id="ARBA00012458"/>
    </source>
</evidence>
<dbReference type="GO" id="GO:0046656">
    <property type="term" value="P:folic acid biosynthetic process"/>
    <property type="evidence" value="ECO:0007669"/>
    <property type="project" value="UniProtKB-KW"/>
</dbReference>
<evidence type="ECO:0000256" key="7">
    <source>
        <dbReference type="ARBA" id="ARBA00022679"/>
    </source>
</evidence>
<feature type="domain" description="Pterin-binding" evidence="14">
    <location>
        <begin position="20"/>
        <end position="269"/>
    </location>
</feature>
<dbReference type="AlphaFoldDB" id="A0A4R1Q339"/>
<dbReference type="GO" id="GO:0046872">
    <property type="term" value="F:metal ion binding"/>
    <property type="evidence" value="ECO:0007669"/>
    <property type="project" value="UniProtKB-KW"/>
</dbReference>
<comment type="caution">
    <text evidence="15">The sequence shown here is derived from an EMBL/GenBank/DDBJ whole genome shotgun (WGS) entry which is preliminary data.</text>
</comment>
<dbReference type="GO" id="GO:0004156">
    <property type="term" value="F:dihydropteroate synthase activity"/>
    <property type="evidence" value="ECO:0007669"/>
    <property type="project" value="UniProtKB-EC"/>
</dbReference>
<keyword evidence="8 13" id="KW-0479">Metal-binding</keyword>
<protein>
    <recommendedName>
        <fullName evidence="6 13">Dihydropteroate synthase</fullName>
        <shortName evidence="13">DHPS</shortName>
        <ecNumber evidence="5 13">2.5.1.15</ecNumber>
    </recommendedName>
    <alternativeName>
        <fullName evidence="11 13">Dihydropteroate pyrophosphorylase</fullName>
    </alternativeName>
</protein>
<dbReference type="InterPro" id="IPR011005">
    <property type="entry name" value="Dihydropteroate_synth-like_sf"/>
</dbReference>